<dbReference type="Pfam" id="PF05729">
    <property type="entry name" value="NACHT"/>
    <property type="match status" value="1"/>
</dbReference>
<keyword evidence="5" id="KW-1185">Reference proteome</keyword>
<evidence type="ECO:0000256" key="2">
    <source>
        <dbReference type="ARBA" id="ARBA00022840"/>
    </source>
</evidence>
<dbReference type="SUPFAM" id="SSF52540">
    <property type="entry name" value="P-loop containing nucleoside triphosphate hydrolases"/>
    <property type="match status" value="1"/>
</dbReference>
<dbReference type="InterPro" id="IPR027417">
    <property type="entry name" value="P-loop_NTPase"/>
</dbReference>
<dbReference type="PROSITE" id="PS50837">
    <property type="entry name" value="NACHT"/>
    <property type="match status" value="1"/>
</dbReference>
<dbReference type="Pfam" id="PF22733">
    <property type="entry name" value="NNH1"/>
    <property type="match status" value="1"/>
</dbReference>
<dbReference type="InterPro" id="IPR007111">
    <property type="entry name" value="NACHT_NTPase"/>
</dbReference>
<reference evidence="4 5" key="1">
    <citation type="submission" date="2022-06" db="EMBL/GenBank/DDBJ databases">
        <title>Actinoplanes abujensis sp. nov., isolated from Nigerian arid soil.</title>
        <authorList>
            <person name="Ding P."/>
        </authorList>
    </citation>
    <scope>NUCLEOTIDE SEQUENCE [LARGE SCALE GENOMIC DNA]</scope>
    <source>
        <strain evidence="5">TRM88002</strain>
    </source>
</reference>
<dbReference type="Gene3D" id="3.80.10.10">
    <property type="entry name" value="Ribonuclease Inhibitor"/>
    <property type="match status" value="1"/>
</dbReference>
<gene>
    <name evidence="4" type="ORF">LXN57_16190</name>
</gene>
<dbReference type="SUPFAM" id="SSF52058">
    <property type="entry name" value="L domain-like"/>
    <property type="match status" value="1"/>
</dbReference>
<name>A0ABT0Y1A0_9ACTN</name>
<evidence type="ECO:0000313" key="4">
    <source>
        <dbReference type="EMBL" id="MCM4079114.1"/>
    </source>
</evidence>
<evidence type="ECO:0000256" key="1">
    <source>
        <dbReference type="ARBA" id="ARBA00022741"/>
    </source>
</evidence>
<feature type="domain" description="NACHT" evidence="3">
    <location>
        <begin position="150"/>
        <end position="484"/>
    </location>
</feature>
<evidence type="ECO:0000313" key="5">
    <source>
        <dbReference type="Proteomes" id="UP001523216"/>
    </source>
</evidence>
<dbReference type="PANTHER" id="PTHR46844">
    <property type="entry name" value="SLR5058 PROTEIN"/>
    <property type="match status" value="1"/>
</dbReference>
<keyword evidence="1" id="KW-0547">Nucleotide-binding</keyword>
<keyword evidence="2" id="KW-0067">ATP-binding</keyword>
<dbReference type="PANTHER" id="PTHR46844:SF1">
    <property type="entry name" value="SLR5058 PROTEIN"/>
    <property type="match status" value="1"/>
</dbReference>
<dbReference type="InterPro" id="IPR032675">
    <property type="entry name" value="LRR_dom_sf"/>
</dbReference>
<dbReference type="InterPro" id="IPR054547">
    <property type="entry name" value="NNH1"/>
</dbReference>
<dbReference type="EMBL" id="JAMQOL010000019">
    <property type="protein sequence ID" value="MCM4079114.1"/>
    <property type="molecule type" value="Genomic_DNA"/>
</dbReference>
<proteinExistence type="predicted"/>
<sequence>MPPAGLSAGAERLYDLALDDCCRCFTQFVVRTSPFGNRAAVEMLGRLTEITGIMSEALRHLTVDGLSPTEFRPRYAEVLTNKLNALELVGVETQFRPRTTLNVAYISLAVSDDGAGVREPPPAWEPTLLRHARPDSAGRERVERALAKRTRTLIRGEAGAGKSTLLRWLAVTAANQRFTGPLADWNGRVPFLVKLRSWPETLPAPEQFLTGVADPIAATMPTGWVHRQLEEGRALLLVDGVDELPAERRPKVRAWLRELLDAYPQSLAVVTSRPPAAPVRWLAAEDFESLTLERLTPADVRALIEQWHRAALSSPSLPCLPERLPHYEQSLLTQLTASRHLYRMAGNPLMAAMLCALNLDREASLPPDRMGIYQAAVDMLLHRRDTERGVHSALPAMSVRERLQLLQDLAWRISLNGRSELSRAEAIEYLRRRLAGMPRVSADARTVLTHLVERSGMLREPAVGRIDFVHRTFQEYLAAREAAEQDMGGMLAGQAHLDTWRETIVMAAGHGNSRMRRELIEGLLARADQEPRHRRTLVLLATACLETMPSLDPPTLIDDIHRRLDRLLPPRRPVESRSLYIVGEPILDRLPRSLDGLSDSQAVALIQTVSLVNGPRALEILAGYAHDPRYLVQLELADCWRTFDPDEYARRVLANAPLVGGYIPVREPALLGAARHLSNLRSIRANFNRSVDVAELSDAPALKEIYLYGDRCQNLGDLRRYPALEKVVVGATRVGAGDLRAMAGMQSLKELGIIWESSVRMRDIKVIADMAQLRRLDVRLHPEVTDVSALTSMQSLEYLFLDGEHSASFGPPSELRRLGLPLAVLGADGLSSLNSFFPRLDELELSGVKDDWDLAAIKELPSLTRLIAFPAASRRLETLEATPRLTQITLSPAAPVDLGPLARLPQIEQIEIWDVEDSIDLTPFRSWKGRSAHHRRLPAEQSRRPTRTAVYCPAASSVDVSRAATSVAMSAGSRPSVLTVWVATSA</sequence>
<accession>A0ABT0Y1A0</accession>
<dbReference type="Gene3D" id="3.40.50.300">
    <property type="entry name" value="P-loop containing nucleotide triphosphate hydrolases"/>
    <property type="match status" value="1"/>
</dbReference>
<evidence type="ECO:0000259" key="3">
    <source>
        <dbReference type="PROSITE" id="PS50837"/>
    </source>
</evidence>
<protein>
    <submittedName>
        <fullName evidence="4">NACHT domain-containing protein</fullName>
    </submittedName>
</protein>
<organism evidence="4 5">
    <name type="scientific">Paractinoplanes hotanensis</name>
    <dbReference type="NCBI Taxonomy" id="2906497"/>
    <lineage>
        <taxon>Bacteria</taxon>
        <taxon>Bacillati</taxon>
        <taxon>Actinomycetota</taxon>
        <taxon>Actinomycetes</taxon>
        <taxon>Micromonosporales</taxon>
        <taxon>Micromonosporaceae</taxon>
        <taxon>Paractinoplanes</taxon>
    </lineage>
</organism>
<dbReference type="Proteomes" id="UP001523216">
    <property type="component" value="Unassembled WGS sequence"/>
</dbReference>
<comment type="caution">
    <text evidence="4">The sequence shown here is derived from an EMBL/GenBank/DDBJ whole genome shotgun (WGS) entry which is preliminary data.</text>
</comment>